<dbReference type="Pfam" id="PF04082">
    <property type="entry name" value="Fungal_trans"/>
    <property type="match status" value="1"/>
</dbReference>
<keyword evidence="3" id="KW-0539">Nucleus</keyword>
<feature type="region of interest" description="Disordered" evidence="4">
    <location>
        <begin position="529"/>
        <end position="576"/>
    </location>
</feature>
<proteinExistence type="predicted"/>
<dbReference type="InterPro" id="IPR036864">
    <property type="entry name" value="Zn2-C6_fun-type_DNA-bd_sf"/>
</dbReference>
<dbReference type="Gene3D" id="4.10.240.10">
    <property type="entry name" value="Zn(2)-C6 fungal-type DNA-binding domain"/>
    <property type="match status" value="1"/>
</dbReference>
<dbReference type="GO" id="GO:0000981">
    <property type="term" value="F:DNA-binding transcription factor activity, RNA polymerase II-specific"/>
    <property type="evidence" value="ECO:0007669"/>
    <property type="project" value="InterPro"/>
</dbReference>
<feature type="compositionally biased region" description="Polar residues" evidence="4">
    <location>
        <begin position="837"/>
        <end position="862"/>
    </location>
</feature>
<organism evidence="6 7">
    <name type="scientific">Massarina eburnea CBS 473.64</name>
    <dbReference type="NCBI Taxonomy" id="1395130"/>
    <lineage>
        <taxon>Eukaryota</taxon>
        <taxon>Fungi</taxon>
        <taxon>Dikarya</taxon>
        <taxon>Ascomycota</taxon>
        <taxon>Pezizomycotina</taxon>
        <taxon>Dothideomycetes</taxon>
        <taxon>Pleosporomycetidae</taxon>
        <taxon>Pleosporales</taxon>
        <taxon>Massarineae</taxon>
        <taxon>Massarinaceae</taxon>
        <taxon>Massarina</taxon>
    </lineage>
</organism>
<dbReference type="PROSITE" id="PS00463">
    <property type="entry name" value="ZN2_CY6_FUNGAL_1"/>
    <property type="match status" value="1"/>
</dbReference>
<evidence type="ECO:0000259" key="5">
    <source>
        <dbReference type="PROSITE" id="PS50048"/>
    </source>
</evidence>
<evidence type="ECO:0000256" key="4">
    <source>
        <dbReference type="SAM" id="MobiDB-lite"/>
    </source>
</evidence>
<keyword evidence="2" id="KW-0479">Metal-binding</keyword>
<dbReference type="PROSITE" id="PS50048">
    <property type="entry name" value="ZN2_CY6_FUNGAL_2"/>
    <property type="match status" value="1"/>
</dbReference>
<gene>
    <name evidence="6" type="ORF">P280DRAFT_172683</name>
</gene>
<evidence type="ECO:0000256" key="1">
    <source>
        <dbReference type="ARBA" id="ARBA00004123"/>
    </source>
</evidence>
<sequence>MMSESAHVFNHLGMSSSSENILPVVDQPPAVPEGTKRRQSSQQPRQLLSCTKCRERKVKCDRIKPCSACCARGASKECYFVAEGGDYAPIQQSYELRKLRAENLRLKERLRASKIPIEDDDSEAASPESLSGERPTSSAHKRRAARQRRFQGSEWSDSIYFGSPGLANVITDFASINLAPMSTQSLAHLMPRGSEMYTAKNPPPHPFATMFPHTPDECIPELLSCLRLDEAKDELFQDLDSFEKRVHICAFPYVPLEITKSEVERFLADPTKNAQMCPDMLALLFAALALGSQYSAWDKSGGQWNATTISKELRKGDVYIAASMQALRLASFMYKPTLLGIQALIMMGPFLTNSGRFLDAWTLFGTTIRLAHSIGLHRHPKYLDPAPPTQRECFIRQTLWWWMLHMDQEYSMTLGRPLGISGIGDCPPPHELTTDPHMVRFGEFVNHFTVLARQILGAGRLCNNKIDEFTDALGCLLETMPEMLRFEEGWLDLEREIPEWPLGTMAAVFYCKTHTYLILLNRQRIEKNQNHQTPIPQSQPTSYFHNMNSSQPPPSSYSYHAHHQHPSPTSPPTPPLRGRPLVLSSCTSLLTAFLFFHARVPAALICWTIGQQAFNSCMILLLDAMETGDVSRVEKVEKSYVVFLKLMKEGVHELAGMAVDRVSWGLARLGRMRDANAGGNVNVSVGDSIGIVRGGTATGGGAAYDVEMQGTSTGRNEAGTQGKVSMIHDTVMGNTGMLLLEDPGLQAFVPEAFQPLAWDRGVWDDRGHHSPRGLETSMQEPLEQETEKEQARDVGGIRGGSGGSDLGGVGGDEIQNARARSSERLRGIPQAPGSARRYTTQSPQTFHTPTLLPSSEPQGMLTSPTTTAMHHDIPGTTGELHQLAPPHLRHHSYPSLRQPAPPLSMSAGTNAHRQYPHHLHTGIGTGSIATSQLHLSTLPELTPNTTSASMPPMNYSAVGNPNVHPSWAARPAAPMSSLSEPAIGFVDADVGMNWQYDVPFHSSSASGGGWQYADAGRGQC</sequence>
<dbReference type="Pfam" id="PF00172">
    <property type="entry name" value="Zn_clus"/>
    <property type="match status" value="1"/>
</dbReference>
<dbReference type="CDD" id="cd12148">
    <property type="entry name" value="fungal_TF_MHR"/>
    <property type="match status" value="1"/>
</dbReference>
<dbReference type="GO" id="GO:0008270">
    <property type="term" value="F:zinc ion binding"/>
    <property type="evidence" value="ECO:0007669"/>
    <property type="project" value="InterPro"/>
</dbReference>
<feature type="compositionally biased region" description="Polar residues" evidence="4">
    <location>
        <begin position="530"/>
        <end position="548"/>
    </location>
</feature>
<comment type="subcellular location">
    <subcellularLocation>
        <location evidence="1">Nucleus</location>
    </subcellularLocation>
</comment>
<feature type="compositionally biased region" description="Gly residues" evidence="4">
    <location>
        <begin position="796"/>
        <end position="811"/>
    </location>
</feature>
<dbReference type="CDD" id="cd00067">
    <property type="entry name" value="GAL4"/>
    <property type="match status" value="1"/>
</dbReference>
<evidence type="ECO:0000256" key="3">
    <source>
        <dbReference type="ARBA" id="ARBA00023242"/>
    </source>
</evidence>
<dbReference type="GO" id="GO:0003677">
    <property type="term" value="F:DNA binding"/>
    <property type="evidence" value="ECO:0007669"/>
    <property type="project" value="InterPro"/>
</dbReference>
<dbReference type="Proteomes" id="UP000799753">
    <property type="component" value="Unassembled WGS sequence"/>
</dbReference>
<name>A0A6A6SCB6_9PLEO</name>
<dbReference type="InterPro" id="IPR050613">
    <property type="entry name" value="Sec_Metabolite_Reg"/>
</dbReference>
<evidence type="ECO:0000313" key="6">
    <source>
        <dbReference type="EMBL" id="KAF2644491.1"/>
    </source>
</evidence>
<protein>
    <recommendedName>
        <fullName evidence="5">Zn(2)-C6 fungal-type domain-containing protein</fullName>
    </recommendedName>
</protein>
<keyword evidence="7" id="KW-1185">Reference proteome</keyword>
<dbReference type="PANTHER" id="PTHR31001:SF81">
    <property type="entry name" value="ZN(II)2CYS6 TRANSCRIPTION FACTOR"/>
    <property type="match status" value="1"/>
</dbReference>
<dbReference type="PANTHER" id="PTHR31001">
    <property type="entry name" value="UNCHARACTERIZED TRANSCRIPTIONAL REGULATORY PROTEIN"/>
    <property type="match status" value="1"/>
</dbReference>
<feature type="compositionally biased region" description="Basic residues" evidence="4">
    <location>
        <begin position="139"/>
        <end position="149"/>
    </location>
</feature>
<reference evidence="6" key="1">
    <citation type="journal article" date="2020" name="Stud. Mycol.">
        <title>101 Dothideomycetes genomes: a test case for predicting lifestyles and emergence of pathogens.</title>
        <authorList>
            <person name="Haridas S."/>
            <person name="Albert R."/>
            <person name="Binder M."/>
            <person name="Bloem J."/>
            <person name="Labutti K."/>
            <person name="Salamov A."/>
            <person name="Andreopoulos B."/>
            <person name="Baker S."/>
            <person name="Barry K."/>
            <person name="Bills G."/>
            <person name="Bluhm B."/>
            <person name="Cannon C."/>
            <person name="Castanera R."/>
            <person name="Culley D."/>
            <person name="Daum C."/>
            <person name="Ezra D."/>
            <person name="Gonzalez J."/>
            <person name="Henrissat B."/>
            <person name="Kuo A."/>
            <person name="Liang C."/>
            <person name="Lipzen A."/>
            <person name="Lutzoni F."/>
            <person name="Magnuson J."/>
            <person name="Mondo S."/>
            <person name="Nolan M."/>
            <person name="Ohm R."/>
            <person name="Pangilinan J."/>
            <person name="Park H.-J."/>
            <person name="Ramirez L."/>
            <person name="Alfaro M."/>
            <person name="Sun H."/>
            <person name="Tritt A."/>
            <person name="Yoshinaga Y."/>
            <person name="Zwiers L.-H."/>
            <person name="Turgeon B."/>
            <person name="Goodwin S."/>
            <person name="Spatafora J."/>
            <person name="Crous P."/>
            <person name="Grigoriev I."/>
        </authorList>
    </citation>
    <scope>NUCLEOTIDE SEQUENCE</scope>
    <source>
        <strain evidence="6">CBS 473.64</strain>
    </source>
</reference>
<evidence type="ECO:0000256" key="2">
    <source>
        <dbReference type="ARBA" id="ARBA00022723"/>
    </source>
</evidence>
<accession>A0A6A6SCB6</accession>
<feature type="region of interest" description="Disordered" evidence="4">
    <location>
        <begin position="767"/>
        <end position="862"/>
    </location>
</feature>
<dbReference type="AlphaFoldDB" id="A0A6A6SCB6"/>
<dbReference type="InterPro" id="IPR001138">
    <property type="entry name" value="Zn2Cys6_DnaBD"/>
</dbReference>
<dbReference type="InterPro" id="IPR007219">
    <property type="entry name" value="XnlR_reg_dom"/>
</dbReference>
<dbReference type="SMART" id="SM00906">
    <property type="entry name" value="Fungal_trans"/>
    <property type="match status" value="1"/>
</dbReference>
<dbReference type="SMART" id="SM00066">
    <property type="entry name" value="GAL4"/>
    <property type="match status" value="1"/>
</dbReference>
<dbReference type="GO" id="GO:0005634">
    <property type="term" value="C:nucleus"/>
    <property type="evidence" value="ECO:0007669"/>
    <property type="project" value="UniProtKB-SubCell"/>
</dbReference>
<feature type="region of interest" description="Disordered" evidence="4">
    <location>
        <begin position="19"/>
        <end position="46"/>
    </location>
</feature>
<feature type="domain" description="Zn(2)-C6 fungal-type" evidence="5">
    <location>
        <begin position="49"/>
        <end position="80"/>
    </location>
</feature>
<dbReference type="OrthoDB" id="1747771at2759"/>
<evidence type="ECO:0000313" key="7">
    <source>
        <dbReference type="Proteomes" id="UP000799753"/>
    </source>
</evidence>
<feature type="region of interest" description="Disordered" evidence="4">
    <location>
        <begin position="117"/>
        <end position="149"/>
    </location>
</feature>
<dbReference type="EMBL" id="MU006778">
    <property type="protein sequence ID" value="KAF2644491.1"/>
    <property type="molecule type" value="Genomic_DNA"/>
</dbReference>
<dbReference type="SUPFAM" id="SSF57701">
    <property type="entry name" value="Zn2/Cys6 DNA-binding domain"/>
    <property type="match status" value="1"/>
</dbReference>
<dbReference type="GO" id="GO:0006351">
    <property type="term" value="P:DNA-templated transcription"/>
    <property type="evidence" value="ECO:0007669"/>
    <property type="project" value="InterPro"/>
</dbReference>